<dbReference type="GO" id="GO:0005576">
    <property type="term" value="C:extracellular region"/>
    <property type="evidence" value="ECO:0007669"/>
    <property type="project" value="UniProtKB-SubCell"/>
</dbReference>
<dbReference type="OrthoDB" id="3065412at2759"/>
<dbReference type="EMBL" id="KN817543">
    <property type="protein sequence ID" value="KJA23456.1"/>
    <property type="molecule type" value="Genomic_DNA"/>
</dbReference>
<name>A0A0D2P428_HYPSF</name>
<accession>A0A0D2P428</accession>
<protein>
    <recommendedName>
        <fullName evidence="6">CFEM domain-containing protein</fullName>
    </recommendedName>
</protein>
<proteinExistence type="predicted"/>
<evidence type="ECO:0000256" key="5">
    <source>
        <dbReference type="SAM" id="SignalP"/>
    </source>
</evidence>
<feature type="signal peptide" evidence="5">
    <location>
        <begin position="1"/>
        <end position="29"/>
    </location>
</feature>
<keyword evidence="3 5" id="KW-0732">Signal</keyword>
<keyword evidence="2" id="KW-0964">Secreted</keyword>
<dbReference type="AlphaFoldDB" id="A0A0D2P428"/>
<dbReference type="PROSITE" id="PS52012">
    <property type="entry name" value="CFEM"/>
    <property type="match status" value="1"/>
</dbReference>
<evidence type="ECO:0000256" key="1">
    <source>
        <dbReference type="ARBA" id="ARBA00004613"/>
    </source>
</evidence>
<feature type="domain" description="CFEM" evidence="6">
    <location>
        <begin position="15"/>
        <end position="124"/>
    </location>
</feature>
<evidence type="ECO:0000256" key="2">
    <source>
        <dbReference type="ARBA" id="ARBA00022525"/>
    </source>
</evidence>
<feature type="chain" id="PRO_5002249097" description="CFEM domain-containing protein" evidence="5">
    <location>
        <begin position="30"/>
        <end position="210"/>
    </location>
</feature>
<dbReference type="Proteomes" id="UP000054270">
    <property type="component" value="Unassembled WGS sequence"/>
</dbReference>
<keyword evidence="4" id="KW-1015">Disulfide bond</keyword>
<dbReference type="Pfam" id="PF05730">
    <property type="entry name" value="CFEM"/>
    <property type="match status" value="1"/>
</dbReference>
<gene>
    <name evidence="7" type="ORF">HYPSUDRAFT_587482</name>
</gene>
<evidence type="ECO:0000256" key="3">
    <source>
        <dbReference type="ARBA" id="ARBA00022729"/>
    </source>
</evidence>
<evidence type="ECO:0000259" key="6">
    <source>
        <dbReference type="PROSITE" id="PS52012"/>
    </source>
</evidence>
<keyword evidence="8" id="KW-1185">Reference proteome</keyword>
<comment type="subcellular location">
    <subcellularLocation>
        <location evidence="1">Secreted</location>
    </subcellularLocation>
</comment>
<organism evidence="7 8">
    <name type="scientific">Hypholoma sublateritium (strain FD-334 SS-4)</name>
    <dbReference type="NCBI Taxonomy" id="945553"/>
    <lineage>
        <taxon>Eukaryota</taxon>
        <taxon>Fungi</taxon>
        <taxon>Dikarya</taxon>
        <taxon>Basidiomycota</taxon>
        <taxon>Agaricomycotina</taxon>
        <taxon>Agaricomycetes</taxon>
        <taxon>Agaricomycetidae</taxon>
        <taxon>Agaricales</taxon>
        <taxon>Agaricineae</taxon>
        <taxon>Strophariaceae</taxon>
        <taxon>Hypholoma</taxon>
    </lineage>
</organism>
<dbReference type="InterPro" id="IPR008427">
    <property type="entry name" value="Extracellular_membr_CFEM_dom"/>
</dbReference>
<evidence type="ECO:0000313" key="8">
    <source>
        <dbReference type="Proteomes" id="UP000054270"/>
    </source>
</evidence>
<evidence type="ECO:0000313" key="7">
    <source>
        <dbReference type="EMBL" id="KJA23456.1"/>
    </source>
</evidence>
<evidence type="ECO:0000256" key="4">
    <source>
        <dbReference type="ARBA" id="ARBA00023157"/>
    </source>
</evidence>
<reference evidence="8" key="1">
    <citation type="submission" date="2014-04" db="EMBL/GenBank/DDBJ databases">
        <title>Evolutionary Origins and Diversification of the Mycorrhizal Mutualists.</title>
        <authorList>
            <consortium name="DOE Joint Genome Institute"/>
            <consortium name="Mycorrhizal Genomics Consortium"/>
            <person name="Kohler A."/>
            <person name="Kuo A."/>
            <person name="Nagy L.G."/>
            <person name="Floudas D."/>
            <person name="Copeland A."/>
            <person name="Barry K.W."/>
            <person name="Cichocki N."/>
            <person name="Veneault-Fourrey C."/>
            <person name="LaButti K."/>
            <person name="Lindquist E.A."/>
            <person name="Lipzen A."/>
            <person name="Lundell T."/>
            <person name="Morin E."/>
            <person name="Murat C."/>
            <person name="Riley R."/>
            <person name="Ohm R."/>
            <person name="Sun H."/>
            <person name="Tunlid A."/>
            <person name="Henrissat B."/>
            <person name="Grigoriev I.V."/>
            <person name="Hibbett D.S."/>
            <person name="Martin F."/>
        </authorList>
    </citation>
    <scope>NUCLEOTIDE SEQUENCE [LARGE SCALE GENOMIC DNA]</scope>
    <source>
        <strain evidence="8">FD-334 SS-4</strain>
    </source>
</reference>
<sequence>MSSVRAPRYSLRYFRIFLAYTLLCLQARAHDGTSGFDVDLPACGMSCARAAAVPSNCTNVGCLCGDFSFIESFFECVAETCSEANIVKVNGTIGALCEPVLSASSTRNTAVIVTFATFSGSRTSAELSVSAFAPTATILHSETSTEISIITLINTTSGVSTPQQISSNGGSVSLTAASSQPISAAVGRHTRSERLAVGLLLWAFVVCIWL</sequence>